<feature type="domain" description="NAD-dependent epimerase/dehydratase" evidence="1">
    <location>
        <begin position="5"/>
        <end position="239"/>
    </location>
</feature>
<protein>
    <recommendedName>
        <fullName evidence="1">NAD-dependent epimerase/dehydratase domain-containing protein</fullName>
    </recommendedName>
</protein>
<dbReference type="Proteomes" id="UP000799770">
    <property type="component" value="Unassembled WGS sequence"/>
</dbReference>
<reference evidence="2" key="1">
    <citation type="journal article" date="2020" name="Stud. Mycol.">
        <title>101 Dothideomycetes genomes: a test case for predicting lifestyles and emergence of pathogens.</title>
        <authorList>
            <person name="Haridas S."/>
            <person name="Albert R."/>
            <person name="Binder M."/>
            <person name="Bloem J."/>
            <person name="Labutti K."/>
            <person name="Salamov A."/>
            <person name="Andreopoulos B."/>
            <person name="Baker S."/>
            <person name="Barry K."/>
            <person name="Bills G."/>
            <person name="Bluhm B."/>
            <person name="Cannon C."/>
            <person name="Castanera R."/>
            <person name="Culley D."/>
            <person name="Daum C."/>
            <person name="Ezra D."/>
            <person name="Gonzalez J."/>
            <person name="Henrissat B."/>
            <person name="Kuo A."/>
            <person name="Liang C."/>
            <person name="Lipzen A."/>
            <person name="Lutzoni F."/>
            <person name="Magnuson J."/>
            <person name="Mondo S."/>
            <person name="Nolan M."/>
            <person name="Ohm R."/>
            <person name="Pangilinan J."/>
            <person name="Park H.-J."/>
            <person name="Ramirez L."/>
            <person name="Alfaro M."/>
            <person name="Sun H."/>
            <person name="Tritt A."/>
            <person name="Yoshinaga Y."/>
            <person name="Zwiers L.-H."/>
            <person name="Turgeon B."/>
            <person name="Goodwin S."/>
            <person name="Spatafora J."/>
            <person name="Crous P."/>
            <person name="Grigoriev I."/>
        </authorList>
    </citation>
    <scope>NUCLEOTIDE SEQUENCE</scope>
    <source>
        <strain evidence="2">CBS 627.86</strain>
    </source>
</reference>
<sequence>MAPNILITGGSGYLGGSLLANLKPANLPSHGCIFAAVRKPEQAEAVKQYNVMPLTLDLDDADGTTKAIIDNEISVIFFLVDAIKSQTQLTMIKALAEVKKKTGNEVHFLHTTGAKMFSSHVGHPTDKPLLDTDPKLYDIQKSHQGPFDIMNTALSTNNIVIDAAEARGVRCYIFAPCIVYGKGEGFGNKISIQTVAIVQAARALQQVYKTDPGNPTWPVCHVYDNTTLYLQILRKILEGEEIGYGKNGYFLASSGSVPWNDLYAAMARALAQHGAVDDEAVKEADEGVLKKMGEALKCSPDFVAVQLAGTCAYTAEHGKRIGWVPKYSAEHILEAASAEVELILKHQAA</sequence>
<proteinExistence type="predicted"/>
<name>A0A6A5YH73_9PLEO</name>
<evidence type="ECO:0000313" key="2">
    <source>
        <dbReference type="EMBL" id="KAF2105551.1"/>
    </source>
</evidence>
<dbReference type="SUPFAM" id="SSF51735">
    <property type="entry name" value="NAD(P)-binding Rossmann-fold domains"/>
    <property type="match status" value="1"/>
</dbReference>
<accession>A0A6A5YH73</accession>
<organism evidence="2 3">
    <name type="scientific">Lophiotrema nucula</name>
    <dbReference type="NCBI Taxonomy" id="690887"/>
    <lineage>
        <taxon>Eukaryota</taxon>
        <taxon>Fungi</taxon>
        <taxon>Dikarya</taxon>
        <taxon>Ascomycota</taxon>
        <taxon>Pezizomycotina</taxon>
        <taxon>Dothideomycetes</taxon>
        <taxon>Pleosporomycetidae</taxon>
        <taxon>Pleosporales</taxon>
        <taxon>Lophiotremataceae</taxon>
        <taxon>Lophiotrema</taxon>
    </lineage>
</organism>
<keyword evidence="3" id="KW-1185">Reference proteome</keyword>
<dbReference type="PANTHER" id="PTHR48079">
    <property type="entry name" value="PROTEIN YEEZ"/>
    <property type="match status" value="1"/>
</dbReference>
<dbReference type="InterPro" id="IPR001509">
    <property type="entry name" value="Epimerase_deHydtase"/>
</dbReference>
<dbReference type="OrthoDB" id="10262413at2759"/>
<dbReference type="InterPro" id="IPR051783">
    <property type="entry name" value="NAD(P)-dependent_oxidoreduct"/>
</dbReference>
<dbReference type="Gene3D" id="3.40.50.720">
    <property type="entry name" value="NAD(P)-binding Rossmann-like Domain"/>
    <property type="match status" value="1"/>
</dbReference>
<dbReference type="GO" id="GO:0005737">
    <property type="term" value="C:cytoplasm"/>
    <property type="evidence" value="ECO:0007669"/>
    <property type="project" value="TreeGrafter"/>
</dbReference>
<gene>
    <name evidence="2" type="ORF">BDV96DRAFT_359458</name>
</gene>
<evidence type="ECO:0000313" key="3">
    <source>
        <dbReference type="Proteomes" id="UP000799770"/>
    </source>
</evidence>
<dbReference type="EMBL" id="ML977377">
    <property type="protein sequence ID" value="KAF2105551.1"/>
    <property type="molecule type" value="Genomic_DNA"/>
</dbReference>
<dbReference type="GO" id="GO:0004029">
    <property type="term" value="F:aldehyde dehydrogenase (NAD+) activity"/>
    <property type="evidence" value="ECO:0007669"/>
    <property type="project" value="TreeGrafter"/>
</dbReference>
<dbReference type="AlphaFoldDB" id="A0A6A5YH73"/>
<dbReference type="InterPro" id="IPR036291">
    <property type="entry name" value="NAD(P)-bd_dom_sf"/>
</dbReference>
<dbReference type="Pfam" id="PF01370">
    <property type="entry name" value="Epimerase"/>
    <property type="match status" value="1"/>
</dbReference>
<evidence type="ECO:0000259" key="1">
    <source>
        <dbReference type="Pfam" id="PF01370"/>
    </source>
</evidence>
<dbReference type="PANTHER" id="PTHR48079:SF6">
    <property type="entry name" value="NAD(P)-BINDING DOMAIN-CONTAINING PROTEIN-RELATED"/>
    <property type="match status" value="1"/>
</dbReference>